<proteinExistence type="predicted"/>
<protein>
    <submittedName>
        <fullName evidence="1">V-type proton ATPase subunit E</fullName>
    </submittedName>
</protein>
<evidence type="ECO:0000313" key="1">
    <source>
        <dbReference type="EMBL" id="MBW87683.1"/>
    </source>
</evidence>
<sequence length="23" mass="2697">MVVFFPATQQDSRLFQSEQPLNN</sequence>
<accession>A0A2P2J2J5</accession>
<dbReference type="AlphaFoldDB" id="A0A2P2J2J5"/>
<reference evidence="1" key="1">
    <citation type="submission" date="2018-02" db="EMBL/GenBank/DDBJ databases">
        <title>Rhizophora mucronata_Transcriptome.</title>
        <authorList>
            <person name="Meera S.P."/>
            <person name="Sreeshan A."/>
            <person name="Augustine A."/>
        </authorList>
    </citation>
    <scope>NUCLEOTIDE SEQUENCE</scope>
    <source>
        <tissue evidence="1">Leaf</tissue>
    </source>
</reference>
<dbReference type="EMBL" id="GGEC01007200">
    <property type="protein sequence ID" value="MBW87683.1"/>
    <property type="molecule type" value="Transcribed_RNA"/>
</dbReference>
<organism evidence="1">
    <name type="scientific">Rhizophora mucronata</name>
    <name type="common">Asiatic mangrove</name>
    <dbReference type="NCBI Taxonomy" id="61149"/>
    <lineage>
        <taxon>Eukaryota</taxon>
        <taxon>Viridiplantae</taxon>
        <taxon>Streptophyta</taxon>
        <taxon>Embryophyta</taxon>
        <taxon>Tracheophyta</taxon>
        <taxon>Spermatophyta</taxon>
        <taxon>Magnoliopsida</taxon>
        <taxon>eudicotyledons</taxon>
        <taxon>Gunneridae</taxon>
        <taxon>Pentapetalae</taxon>
        <taxon>rosids</taxon>
        <taxon>fabids</taxon>
        <taxon>Malpighiales</taxon>
        <taxon>Rhizophoraceae</taxon>
        <taxon>Rhizophora</taxon>
    </lineage>
</organism>
<name>A0A2P2J2J5_RHIMU</name>